<keyword evidence="3" id="KW-1185">Reference proteome</keyword>
<dbReference type="SUPFAM" id="SSF81383">
    <property type="entry name" value="F-box domain"/>
    <property type="match status" value="1"/>
</dbReference>
<dbReference type="OrthoDB" id="3217549at2759"/>
<dbReference type="EMBL" id="CACVBS010000050">
    <property type="protein sequence ID" value="CAA7265728.1"/>
    <property type="molecule type" value="Genomic_DNA"/>
</dbReference>
<dbReference type="InterPro" id="IPR001810">
    <property type="entry name" value="F-box_dom"/>
</dbReference>
<accession>A0A8S0W792</accession>
<protein>
    <recommendedName>
        <fullName evidence="1">F-box domain-containing protein</fullName>
    </recommendedName>
</protein>
<gene>
    <name evidence="2" type="ORF">AAE3_LOCUS7884</name>
</gene>
<dbReference type="Gene3D" id="1.20.1280.50">
    <property type="match status" value="1"/>
</dbReference>
<name>A0A8S0W792_CYCAE</name>
<reference evidence="2 3" key="1">
    <citation type="submission" date="2020-01" db="EMBL/GenBank/DDBJ databases">
        <authorList>
            <person name="Gupta K D."/>
        </authorList>
    </citation>
    <scope>NUCLEOTIDE SEQUENCE [LARGE SCALE GENOMIC DNA]</scope>
</reference>
<organism evidence="2 3">
    <name type="scientific">Cyclocybe aegerita</name>
    <name type="common">Black poplar mushroom</name>
    <name type="synonym">Agrocybe aegerita</name>
    <dbReference type="NCBI Taxonomy" id="1973307"/>
    <lineage>
        <taxon>Eukaryota</taxon>
        <taxon>Fungi</taxon>
        <taxon>Dikarya</taxon>
        <taxon>Basidiomycota</taxon>
        <taxon>Agaricomycotina</taxon>
        <taxon>Agaricomycetes</taxon>
        <taxon>Agaricomycetidae</taxon>
        <taxon>Agaricales</taxon>
        <taxon>Agaricineae</taxon>
        <taxon>Bolbitiaceae</taxon>
        <taxon>Cyclocybe</taxon>
    </lineage>
</organism>
<sequence>MGTYSKENVASPVSSLPVEILILIFDIYLSRGPVFEDEFHGYYDGYLNSRCSPLILMQVCSHWRAIALATPSLWTFICPSYNPIRYIRHWLAICPKYPLDLQLANRAIEDVPRGYVYAVFNLFTKEAHRWRSLSIDFDHDVAEGFVKLLQSDRTVPLLLEDLKIEAFQLDHMVPVSTFHAIAALLSRLKALRRLIWVDSRGEGPLHGIPWSQLKTVTIKLPSSLEDIFSYLSQCTSATQVEFCTETPLQPQKTRLPSHRLPPLTLPHLTSIRLSRGCDPMWLLQHFTMPSLQHLEIGVLRRNQPFLEEFVKRSPHLHTLIVDERYHEDYDLYVDQVPVSDHEIIAYLTNPSLRAIPRVGIDLTYAKERTLALIQQRLDAHRPLPPLLCWRPSLYQRLVGWWDKLDPTFDALLFSYKEGSVEFSPEYEFDDSDCLS</sequence>
<comment type="caution">
    <text evidence="2">The sequence shown here is derived from an EMBL/GenBank/DDBJ whole genome shotgun (WGS) entry which is preliminary data.</text>
</comment>
<feature type="domain" description="F-box" evidence="1">
    <location>
        <begin position="14"/>
        <end position="78"/>
    </location>
</feature>
<dbReference type="Pfam" id="PF12937">
    <property type="entry name" value="F-box-like"/>
    <property type="match status" value="1"/>
</dbReference>
<dbReference type="InterPro" id="IPR032675">
    <property type="entry name" value="LRR_dom_sf"/>
</dbReference>
<evidence type="ECO:0000313" key="2">
    <source>
        <dbReference type="EMBL" id="CAA7265728.1"/>
    </source>
</evidence>
<proteinExistence type="predicted"/>
<dbReference type="Gene3D" id="3.80.10.10">
    <property type="entry name" value="Ribonuclease Inhibitor"/>
    <property type="match status" value="1"/>
</dbReference>
<dbReference type="Proteomes" id="UP000467700">
    <property type="component" value="Unassembled WGS sequence"/>
</dbReference>
<dbReference type="AlphaFoldDB" id="A0A8S0W792"/>
<evidence type="ECO:0000313" key="3">
    <source>
        <dbReference type="Proteomes" id="UP000467700"/>
    </source>
</evidence>
<dbReference type="InterPro" id="IPR036047">
    <property type="entry name" value="F-box-like_dom_sf"/>
</dbReference>
<evidence type="ECO:0000259" key="1">
    <source>
        <dbReference type="Pfam" id="PF12937"/>
    </source>
</evidence>